<dbReference type="CDD" id="cd17910">
    <property type="entry name" value="CheC_ClassII"/>
    <property type="match status" value="1"/>
</dbReference>
<proteinExistence type="predicted"/>
<evidence type="ECO:0000313" key="4">
    <source>
        <dbReference type="EMBL" id="MBP2291332.1"/>
    </source>
</evidence>
<evidence type="ECO:0000313" key="5">
    <source>
        <dbReference type="Proteomes" id="UP000781958"/>
    </source>
</evidence>
<accession>A0ABS4SFH7</accession>
<dbReference type="InterPro" id="IPR007597">
    <property type="entry name" value="CheC"/>
</dbReference>
<organism evidence="4 5">
    <name type="scientific">Azospirillum rugosum</name>
    <dbReference type="NCBI Taxonomy" id="416170"/>
    <lineage>
        <taxon>Bacteria</taxon>
        <taxon>Pseudomonadati</taxon>
        <taxon>Pseudomonadota</taxon>
        <taxon>Alphaproteobacteria</taxon>
        <taxon>Rhodospirillales</taxon>
        <taxon>Azospirillaceae</taxon>
        <taxon>Azospirillum</taxon>
    </lineage>
</organism>
<dbReference type="EMBL" id="JAGINP010000003">
    <property type="protein sequence ID" value="MBP2291332.1"/>
    <property type="molecule type" value="Genomic_DNA"/>
</dbReference>
<keyword evidence="2" id="KW-0378">Hydrolase</keyword>
<protein>
    <submittedName>
        <fullName evidence="4">Chemotaxis protein CheC</fullName>
    </submittedName>
</protein>
<dbReference type="PANTHER" id="PTHR43693:SF1">
    <property type="entry name" value="PROTEIN PHOSPHATASE CHEZ"/>
    <property type="match status" value="1"/>
</dbReference>
<feature type="domain" description="CheC-like protein" evidence="3">
    <location>
        <begin position="9"/>
        <end position="44"/>
    </location>
</feature>
<comment type="caution">
    <text evidence="4">The sequence shown here is derived from an EMBL/GenBank/DDBJ whole genome shotgun (WGS) entry which is preliminary data.</text>
</comment>
<reference evidence="4 5" key="1">
    <citation type="submission" date="2021-03" db="EMBL/GenBank/DDBJ databases">
        <title>Genomic Encyclopedia of Type Strains, Phase III (KMG-III): the genomes of soil and plant-associated and newly described type strains.</title>
        <authorList>
            <person name="Whitman W."/>
        </authorList>
    </citation>
    <scope>NUCLEOTIDE SEQUENCE [LARGE SCALE GENOMIC DNA]</scope>
    <source>
        <strain evidence="4 5">IMMIB AFH-6</strain>
    </source>
</reference>
<dbReference type="PANTHER" id="PTHR43693">
    <property type="entry name" value="PROTEIN PHOSPHATASE CHEZ"/>
    <property type="match status" value="1"/>
</dbReference>
<evidence type="ECO:0000259" key="3">
    <source>
        <dbReference type="Pfam" id="PF04509"/>
    </source>
</evidence>
<dbReference type="InterPro" id="IPR050992">
    <property type="entry name" value="CheZ_family_phosphatases"/>
</dbReference>
<gene>
    <name evidence="4" type="ORF">J2851_001081</name>
</gene>
<name>A0ABS4SFH7_9PROT</name>
<dbReference type="Proteomes" id="UP000781958">
    <property type="component" value="Unassembled WGS sequence"/>
</dbReference>
<dbReference type="InterPro" id="IPR028976">
    <property type="entry name" value="CheC-like_sf"/>
</dbReference>
<keyword evidence="1" id="KW-0145">Chemotaxis</keyword>
<evidence type="ECO:0000256" key="2">
    <source>
        <dbReference type="ARBA" id="ARBA00022801"/>
    </source>
</evidence>
<dbReference type="Gene3D" id="3.40.1550.10">
    <property type="entry name" value="CheC-like"/>
    <property type="match status" value="1"/>
</dbReference>
<dbReference type="RefSeq" id="WP_209764759.1">
    <property type="nucleotide sequence ID" value="NZ_JAGINP010000003.1"/>
</dbReference>
<keyword evidence="5" id="KW-1185">Reference proteome</keyword>
<sequence>MPQRLDELERDALAELGNIGVGKASTALSRMVGGPVLVSVPNVEIVPGDRLVAALEQALPGPLVAVSESLSGTFRGSAILLLPERSSLPLASAALPPDVPKEDAQELEAEALAEVGNIVLNSCLSLMANLLGTGIDTTLPSILRGPVARVLEGCGVETAAEASAILFQVTFRLESQAPAGAIVGGEIVLALDAESSAGLKAIIGRYIGRILN</sequence>
<evidence type="ECO:0000256" key="1">
    <source>
        <dbReference type="ARBA" id="ARBA00022500"/>
    </source>
</evidence>
<dbReference type="Pfam" id="PF04509">
    <property type="entry name" value="CheC"/>
    <property type="match status" value="1"/>
</dbReference>
<dbReference type="SUPFAM" id="SSF103039">
    <property type="entry name" value="CheC-like"/>
    <property type="match status" value="1"/>
</dbReference>